<feature type="region of interest" description="Disordered" evidence="1">
    <location>
        <begin position="42"/>
        <end position="66"/>
    </location>
</feature>
<reference evidence="2 3" key="1">
    <citation type="submission" date="2021-06" db="EMBL/GenBank/DDBJ databases">
        <authorList>
            <person name="Palmer J.M."/>
        </authorList>
    </citation>
    <scope>NUCLEOTIDE SEQUENCE [LARGE SCALE GENOMIC DNA]</scope>
    <source>
        <strain evidence="2 3">XC_2019</strain>
        <tissue evidence="2">Muscle</tissue>
    </source>
</reference>
<comment type="caution">
    <text evidence="2">The sequence shown here is derived from an EMBL/GenBank/DDBJ whole genome shotgun (WGS) entry which is preliminary data.</text>
</comment>
<evidence type="ECO:0000256" key="1">
    <source>
        <dbReference type="SAM" id="MobiDB-lite"/>
    </source>
</evidence>
<organism evidence="2 3">
    <name type="scientific">Xenoophorus captivus</name>
    <dbReference type="NCBI Taxonomy" id="1517983"/>
    <lineage>
        <taxon>Eukaryota</taxon>
        <taxon>Metazoa</taxon>
        <taxon>Chordata</taxon>
        <taxon>Craniata</taxon>
        <taxon>Vertebrata</taxon>
        <taxon>Euteleostomi</taxon>
        <taxon>Actinopterygii</taxon>
        <taxon>Neopterygii</taxon>
        <taxon>Teleostei</taxon>
        <taxon>Neoteleostei</taxon>
        <taxon>Acanthomorphata</taxon>
        <taxon>Ovalentaria</taxon>
        <taxon>Atherinomorphae</taxon>
        <taxon>Cyprinodontiformes</taxon>
        <taxon>Goodeidae</taxon>
        <taxon>Xenoophorus</taxon>
    </lineage>
</organism>
<evidence type="ECO:0000313" key="3">
    <source>
        <dbReference type="Proteomes" id="UP001434883"/>
    </source>
</evidence>
<dbReference type="EMBL" id="JAHRIN010063279">
    <property type="protein sequence ID" value="MEQ2213771.1"/>
    <property type="molecule type" value="Genomic_DNA"/>
</dbReference>
<proteinExistence type="predicted"/>
<name>A0ABV0S1I0_9TELE</name>
<keyword evidence="3" id="KW-1185">Reference proteome</keyword>
<accession>A0ABV0S1I0</accession>
<protein>
    <recommendedName>
        <fullName evidence="4">Secreted protein</fullName>
    </recommendedName>
</protein>
<evidence type="ECO:0000313" key="2">
    <source>
        <dbReference type="EMBL" id="MEQ2213771.1"/>
    </source>
</evidence>
<evidence type="ECO:0008006" key="4">
    <source>
        <dbReference type="Google" id="ProtNLM"/>
    </source>
</evidence>
<dbReference type="Proteomes" id="UP001434883">
    <property type="component" value="Unassembled WGS sequence"/>
</dbReference>
<sequence length="127" mass="13675">MVVAVWCGVGWGAISVEPRMCGRGCRWTLSPCCPRYVCVRSSAEEGRSSGGSQGLREDRPGGRVGSTGEPFAAYGYPACSELAVSLLLKGRSHAKGGLPSPRLRAWAGFFPPRTSFDYDLRSDETTR</sequence>
<gene>
    <name evidence="2" type="ORF">XENOCAPTIV_020655</name>
</gene>